<dbReference type="GO" id="GO:0003887">
    <property type="term" value="F:DNA-directed DNA polymerase activity"/>
    <property type="evidence" value="ECO:0007669"/>
    <property type="project" value="UniProtKB-KW"/>
</dbReference>
<reference evidence="9" key="1">
    <citation type="submission" date="2018-05" db="EMBL/GenBank/DDBJ databases">
        <authorList>
            <person name="Lanie J.A."/>
            <person name="Ng W.-L."/>
            <person name="Kazmierczak K.M."/>
            <person name="Andrzejewski T.M."/>
            <person name="Davidsen T.M."/>
            <person name="Wayne K.J."/>
            <person name="Tettelin H."/>
            <person name="Glass J.I."/>
            <person name="Rusch D."/>
            <person name="Podicherti R."/>
            <person name="Tsui H.-C.T."/>
            <person name="Winkler M.E."/>
        </authorList>
    </citation>
    <scope>NUCLEOTIDE SEQUENCE</scope>
</reference>
<dbReference type="InterPro" id="IPR027417">
    <property type="entry name" value="P-loop_NTPase"/>
</dbReference>
<dbReference type="GO" id="GO:0006261">
    <property type="term" value="P:DNA-templated DNA replication"/>
    <property type="evidence" value="ECO:0007669"/>
    <property type="project" value="TreeGrafter"/>
</dbReference>
<dbReference type="InterPro" id="IPR004622">
    <property type="entry name" value="DNA_pol_HolB"/>
</dbReference>
<evidence type="ECO:0000259" key="8">
    <source>
        <dbReference type="Pfam" id="PF09115"/>
    </source>
</evidence>
<dbReference type="NCBIfam" id="TIGR00678">
    <property type="entry name" value="holB"/>
    <property type="match status" value="1"/>
</dbReference>
<evidence type="ECO:0000256" key="1">
    <source>
        <dbReference type="ARBA" id="ARBA00012417"/>
    </source>
</evidence>
<evidence type="ECO:0000256" key="5">
    <source>
        <dbReference type="ARBA" id="ARBA00022705"/>
    </source>
</evidence>
<dbReference type="EMBL" id="UINC01002842">
    <property type="protein sequence ID" value="SVA00835.1"/>
    <property type="molecule type" value="Genomic_DNA"/>
</dbReference>
<feature type="domain" description="DNA polymerase III delta subunit C-terminal" evidence="8">
    <location>
        <begin position="221"/>
        <end position="333"/>
    </location>
</feature>
<dbReference type="PANTHER" id="PTHR11669">
    <property type="entry name" value="REPLICATION FACTOR C / DNA POLYMERASE III GAMMA-TAU SUBUNIT"/>
    <property type="match status" value="1"/>
</dbReference>
<protein>
    <recommendedName>
        <fullName evidence="2">DNA polymerase III subunit delta'</fullName>
        <ecNumber evidence="1">2.7.7.7</ecNumber>
    </recommendedName>
</protein>
<dbReference type="GO" id="GO:0008408">
    <property type="term" value="F:3'-5' exonuclease activity"/>
    <property type="evidence" value="ECO:0007669"/>
    <property type="project" value="InterPro"/>
</dbReference>
<keyword evidence="5" id="KW-0235">DNA replication</keyword>
<dbReference type="GO" id="GO:0003677">
    <property type="term" value="F:DNA binding"/>
    <property type="evidence" value="ECO:0007669"/>
    <property type="project" value="InterPro"/>
</dbReference>
<dbReference type="FunFam" id="3.40.50.300:FF:001255">
    <property type="entry name" value="DNA polymerase III subunit delta"/>
    <property type="match status" value="1"/>
</dbReference>
<dbReference type="Gene3D" id="1.20.272.10">
    <property type="match status" value="1"/>
</dbReference>
<dbReference type="PANTHER" id="PTHR11669:SF8">
    <property type="entry name" value="DNA POLYMERASE III SUBUNIT DELTA"/>
    <property type="match status" value="1"/>
</dbReference>
<sequence>MAFDRILGQEQPKKILKNALQSSNVAHAYLFHGQESIGKKQIAIELAKSLNCASPIKGDACDECTSCRKIENRTHPDFFFVEPIKNTPTAREAVIKIEAIRELQRKLAFHPYEGKVKVAIIDNADLMNLQAANSFLKTLEEPPSATILILITSNPFKLLPTLISRCQTIQFQPLTHENIEKILKEIMTEQMIGNDTLAFRTLRSRGSVKKALAEDIENIVNIRKEIVSLLETISFDRMDVVFSQAKSWASQSDQWEIILNELMELVRDLAFFQSGCSESEVYNRDIAKRLKLLATRKTVNSWLKIFNAIHTTKIALSGNANAQLFFENMLIDFCEAA</sequence>
<dbReference type="Pfam" id="PF09115">
    <property type="entry name" value="DNApol3-delta_C"/>
    <property type="match status" value="1"/>
</dbReference>
<accession>A0A381S9R3</accession>
<name>A0A381S9R3_9ZZZZ</name>
<keyword evidence="4" id="KW-0548">Nucleotidyltransferase</keyword>
<keyword evidence="3" id="KW-0808">Transferase</keyword>
<dbReference type="EC" id="2.7.7.7" evidence="1"/>
<keyword evidence="6" id="KW-0239">DNA-directed DNA polymerase</keyword>
<evidence type="ECO:0000256" key="2">
    <source>
        <dbReference type="ARBA" id="ARBA00014363"/>
    </source>
</evidence>
<gene>
    <name evidence="9" type="ORF">METZ01_LOCUS53689</name>
</gene>
<evidence type="ECO:0000256" key="7">
    <source>
        <dbReference type="ARBA" id="ARBA00049244"/>
    </source>
</evidence>
<dbReference type="AlphaFoldDB" id="A0A381S9R3"/>
<evidence type="ECO:0000256" key="3">
    <source>
        <dbReference type="ARBA" id="ARBA00022679"/>
    </source>
</evidence>
<evidence type="ECO:0000256" key="4">
    <source>
        <dbReference type="ARBA" id="ARBA00022695"/>
    </source>
</evidence>
<dbReference type="Pfam" id="PF13177">
    <property type="entry name" value="DNA_pol3_delta2"/>
    <property type="match status" value="1"/>
</dbReference>
<comment type="catalytic activity">
    <reaction evidence="7">
        <text>DNA(n) + a 2'-deoxyribonucleoside 5'-triphosphate = DNA(n+1) + diphosphate</text>
        <dbReference type="Rhea" id="RHEA:22508"/>
        <dbReference type="Rhea" id="RHEA-COMP:17339"/>
        <dbReference type="Rhea" id="RHEA-COMP:17340"/>
        <dbReference type="ChEBI" id="CHEBI:33019"/>
        <dbReference type="ChEBI" id="CHEBI:61560"/>
        <dbReference type="ChEBI" id="CHEBI:173112"/>
        <dbReference type="EC" id="2.7.7.7"/>
    </reaction>
</comment>
<organism evidence="9">
    <name type="scientific">marine metagenome</name>
    <dbReference type="NCBI Taxonomy" id="408172"/>
    <lineage>
        <taxon>unclassified sequences</taxon>
        <taxon>metagenomes</taxon>
        <taxon>ecological metagenomes</taxon>
    </lineage>
</organism>
<dbReference type="InterPro" id="IPR050238">
    <property type="entry name" value="DNA_Rep/Repair_Clamp_Loader"/>
</dbReference>
<dbReference type="Gene3D" id="3.40.50.300">
    <property type="entry name" value="P-loop containing nucleotide triphosphate hydrolases"/>
    <property type="match status" value="1"/>
</dbReference>
<dbReference type="InterPro" id="IPR015199">
    <property type="entry name" value="DNA_pol_III_delta_C"/>
</dbReference>
<proteinExistence type="predicted"/>
<evidence type="ECO:0000256" key="6">
    <source>
        <dbReference type="ARBA" id="ARBA00022932"/>
    </source>
</evidence>
<dbReference type="SUPFAM" id="SSF52540">
    <property type="entry name" value="P-loop containing nucleoside triphosphate hydrolases"/>
    <property type="match status" value="1"/>
</dbReference>
<dbReference type="GO" id="GO:0009360">
    <property type="term" value="C:DNA polymerase III complex"/>
    <property type="evidence" value="ECO:0007669"/>
    <property type="project" value="InterPro"/>
</dbReference>
<evidence type="ECO:0000313" key="9">
    <source>
        <dbReference type="EMBL" id="SVA00835.1"/>
    </source>
</evidence>